<dbReference type="SUPFAM" id="SSF69593">
    <property type="entry name" value="Glycerol-3-phosphate (1)-acyltransferase"/>
    <property type="match status" value="1"/>
</dbReference>
<organism evidence="4 5">
    <name type="scientific">Rhodotorula paludigena</name>
    <dbReference type="NCBI Taxonomy" id="86838"/>
    <lineage>
        <taxon>Eukaryota</taxon>
        <taxon>Fungi</taxon>
        <taxon>Dikarya</taxon>
        <taxon>Basidiomycota</taxon>
        <taxon>Pucciniomycotina</taxon>
        <taxon>Microbotryomycetes</taxon>
        <taxon>Sporidiobolales</taxon>
        <taxon>Sporidiobolaceae</taxon>
        <taxon>Rhodotorula</taxon>
    </lineage>
</organism>
<evidence type="ECO:0000259" key="3">
    <source>
        <dbReference type="SMART" id="SM00563"/>
    </source>
</evidence>
<name>A0AAV5GTF0_9BASI</name>
<feature type="region of interest" description="Disordered" evidence="1">
    <location>
        <begin position="325"/>
        <end position="347"/>
    </location>
</feature>
<dbReference type="SMART" id="SM00563">
    <property type="entry name" value="PlsC"/>
    <property type="match status" value="1"/>
</dbReference>
<protein>
    <recommendedName>
        <fullName evidence="3">Phospholipid/glycerol acyltransferase domain-containing protein</fullName>
    </recommendedName>
</protein>
<reference evidence="4 5" key="1">
    <citation type="submission" date="2021-12" db="EMBL/GenBank/DDBJ databases">
        <title>High titer production of polyol ester of fatty acids by Rhodotorula paludigena BS15 towards product separation-free biomass refinery.</title>
        <authorList>
            <person name="Mano J."/>
            <person name="Ono H."/>
            <person name="Tanaka T."/>
            <person name="Naito K."/>
            <person name="Sushida H."/>
            <person name="Ike M."/>
            <person name="Tokuyasu K."/>
            <person name="Kitaoka M."/>
        </authorList>
    </citation>
    <scope>NUCLEOTIDE SEQUENCE [LARGE SCALE GENOMIC DNA]</scope>
    <source>
        <strain evidence="4 5">BS15</strain>
    </source>
</reference>
<evidence type="ECO:0000313" key="5">
    <source>
        <dbReference type="Proteomes" id="UP001342314"/>
    </source>
</evidence>
<dbReference type="InterPro" id="IPR002123">
    <property type="entry name" value="Plipid/glycerol_acylTrfase"/>
</dbReference>
<comment type="caution">
    <text evidence="4">The sequence shown here is derived from an EMBL/GenBank/DDBJ whole genome shotgun (WGS) entry which is preliminary data.</text>
</comment>
<dbReference type="PANTHER" id="PTHR10983">
    <property type="entry name" value="1-ACYLGLYCEROL-3-PHOSPHATE ACYLTRANSFERASE-RELATED"/>
    <property type="match status" value="1"/>
</dbReference>
<dbReference type="Pfam" id="PF01553">
    <property type="entry name" value="Acyltransferase"/>
    <property type="match status" value="1"/>
</dbReference>
<gene>
    <name evidence="4" type="ORF">Rhopal_006237-T1</name>
</gene>
<dbReference type="GO" id="GO:0036149">
    <property type="term" value="P:phosphatidylinositol acyl-chain remodeling"/>
    <property type="evidence" value="ECO:0007669"/>
    <property type="project" value="TreeGrafter"/>
</dbReference>
<feature type="transmembrane region" description="Helical" evidence="2">
    <location>
        <begin position="361"/>
        <end position="382"/>
    </location>
</feature>
<accession>A0AAV5GTF0</accession>
<sequence>MALPRQQPPLWALPVAQRPSRLWAALPFTAAFILLFDIGILTTFTALVLLLPLAYWRPTRLAYRCVGKKAFGGLLVLVVQLFSPTELVLTAGEGIDHDKWVEKDAEGTVSKVLLPAKGIWISNHTTLADWLYLWSFTYLSSHSPSLYIALKSSLRRIPIIGWSIKMLGFVFLERNWARDAKPFARQLRQIGEETNRGGIDEKLALLLFPEGTIVTENTRAASKRFAVKTNTSQRSPIYASDYYTLPSILLSHVPPPELHLHVRAFPLAAIPLGDLSRLRRGALDNEGSAEEKAAFERWLRERWTEKEQLLARYRAEGSFVPARASKPKTARYGNAEEDDDDDDDGRRPGEHVWPIRLRHPFVWEALAAFCFFLPFLAVFFLWQHRALALEAAKHAAAWVGLSGGAVAGTAKAAKSCGCGNMAGQAAATAAHKLAGEL</sequence>
<keyword evidence="2" id="KW-0812">Transmembrane</keyword>
<dbReference type="Proteomes" id="UP001342314">
    <property type="component" value="Unassembled WGS sequence"/>
</dbReference>
<dbReference type="GO" id="GO:0005783">
    <property type="term" value="C:endoplasmic reticulum"/>
    <property type="evidence" value="ECO:0007669"/>
    <property type="project" value="TreeGrafter"/>
</dbReference>
<dbReference type="PANTHER" id="PTHR10983:SF16">
    <property type="entry name" value="LYSOCARDIOLIPIN ACYLTRANSFERASE 1"/>
    <property type="match status" value="1"/>
</dbReference>
<dbReference type="CDD" id="cd07990">
    <property type="entry name" value="LPLAT_LCLAT1-like"/>
    <property type="match status" value="1"/>
</dbReference>
<feature type="transmembrane region" description="Helical" evidence="2">
    <location>
        <begin position="66"/>
        <end position="83"/>
    </location>
</feature>
<evidence type="ECO:0000256" key="2">
    <source>
        <dbReference type="SAM" id="Phobius"/>
    </source>
</evidence>
<keyword evidence="5" id="KW-1185">Reference proteome</keyword>
<keyword evidence="2" id="KW-1133">Transmembrane helix</keyword>
<dbReference type="GO" id="GO:0016746">
    <property type="term" value="F:acyltransferase activity"/>
    <property type="evidence" value="ECO:0007669"/>
    <property type="project" value="InterPro"/>
</dbReference>
<dbReference type="EMBL" id="BQKY01000013">
    <property type="protein sequence ID" value="GJN93190.1"/>
    <property type="molecule type" value="Genomic_DNA"/>
</dbReference>
<proteinExistence type="predicted"/>
<feature type="transmembrane region" description="Helical" evidence="2">
    <location>
        <begin position="28"/>
        <end position="54"/>
    </location>
</feature>
<dbReference type="AlphaFoldDB" id="A0AAV5GTF0"/>
<keyword evidence="2" id="KW-0472">Membrane</keyword>
<evidence type="ECO:0000313" key="4">
    <source>
        <dbReference type="EMBL" id="GJN93190.1"/>
    </source>
</evidence>
<feature type="domain" description="Phospholipid/glycerol acyltransferase" evidence="3">
    <location>
        <begin position="118"/>
        <end position="243"/>
    </location>
</feature>
<evidence type="ECO:0000256" key="1">
    <source>
        <dbReference type="SAM" id="MobiDB-lite"/>
    </source>
</evidence>